<dbReference type="FunFam" id="1.20.1050.10:FF:000046">
    <property type="entry name" value="Glutathione S-transferase rho"/>
    <property type="match status" value="1"/>
</dbReference>
<evidence type="ECO:0000259" key="3">
    <source>
        <dbReference type="PROSITE" id="PS50405"/>
    </source>
</evidence>
<dbReference type="SUPFAM" id="SSF52833">
    <property type="entry name" value="Thioredoxin-like"/>
    <property type="match status" value="1"/>
</dbReference>
<evidence type="ECO:0000313" key="4">
    <source>
        <dbReference type="EMBL" id="CAF99459.1"/>
    </source>
</evidence>
<dbReference type="PROSITE" id="PS50405">
    <property type="entry name" value="GST_CTER"/>
    <property type="match status" value="1"/>
</dbReference>
<dbReference type="EMBL" id="CAAE01014577">
    <property type="protein sequence ID" value="CAF99459.1"/>
    <property type="molecule type" value="Genomic_DNA"/>
</dbReference>
<dbReference type="PROSITE" id="PS50404">
    <property type="entry name" value="GST_NTER"/>
    <property type="match status" value="1"/>
</dbReference>
<feature type="domain" description="GST C-terminal" evidence="3">
    <location>
        <begin position="91"/>
        <end position="222"/>
    </location>
</feature>
<dbReference type="SFLD" id="SFLDG00358">
    <property type="entry name" value="Main_(cytGST)"/>
    <property type="match status" value="1"/>
</dbReference>
<dbReference type="AlphaFoldDB" id="Q4SIS3"/>
<dbReference type="InterPro" id="IPR004046">
    <property type="entry name" value="GST_C"/>
</dbReference>
<dbReference type="FunFam" id="3.40.30.10:FF:000221">
    <property type="entry name" value="Glutathione S-transferase rho"/>
    <property type="match status" value="1"/>
</dbReference>
<feature type="domain" description="GST N-terminal" evidence="2">
    <location>
        <begin position="2"/>
        <end position="84"/>
    </location>
</feature>
<sequence>MAQDITLLWGAGSRCWRIMIALEEKGLAGYQQKLLSFDKGEHKSAEVLSINPRGQLPAFKHGDVIVNESYAACLYLESTFKASGNQLVPDGAAEQGLMYQRMFEGLTFHDKIVAVAFYNWDVPEEERHDSALTRNKKALSTELKLWEGYLEQLGPKAHLAGQSFTLADVVVFPTIASLFRFGLTADRYPNLGEYYARVKERPSIRASWPPHWLENLEGVVDLKDF</sequence>
<comment type="similarity">
    <text evidence="1">Belongs to the GST superfamily.</text>
</comment>
<dbReference type="Pfam" id="PF02798">
    <property type="entry name" value="GST_N"/>
    <property type="match status" value="1"/>
</dbReference>
<dbReference type="CDD" id="cd03046">
    <property type="entry name" value="GST_N_GTT1_like"/>
    <property type="match status" value="1"/>
</dbReference>
<reference evidence="4" key="1">
    <citation type="journal article" date="2004" name="Nature">
        <title>Genome duplication in the teleost fish Tetraodon nigroviridis reveals the early vertebrate proto-karyotype.</title>
        <authorList>
            <person name="Jaillon O."/>
            <person name="Aury J.-M."/>
            <person name="Brunet F."/>
            <person name="Petit J.-L."/>
            <person name="Stange-Thomann N."/>
            <person name="Mauceli E."/>
            <person name="Bouneau L."/>
            <person name="Fischer C."/>
            <person name="Ozouf-Costaz C."/>
            <person name="Bernot A."/>
            <person name="Nicaud S."/>
            <person name="Jaffe D."/>
            <person name="Fisher S."/>
            <person name="Lutfalla G."/>
            <person name="Dossat C."/>
            <person name="Segurens B."/>
            <person name="Dasilva C."/>
            <person name="Salanoubat M."/>
            <person name="Levy M."/>
            <person name="Boudet N."/>
            <person name="Castellano S."/>
            <person name="Anthouard V."/>
            <person name="Jubin C."/>
            <person name="Castelli V."/>
            <person name="Katinka M."/>
            <person name="Vacherie B."/>
            <person name="Biemont C."/>
            <person name="Skalli Z."/>
            <person name="Cattolico L."/>
            <person name="Poulain J."/>
            <person name="De Berardinis V."/>
            <person name="Cruaud C."/>
            <person name="Duprat S."/>
            <person name="Brottier P."/>
            <person name="Coutanceau J.-P."/>
            <person name="Gouzy J."/>
            <person name="Parra G."/>
            <person name="Lardier G."/>
            <person name="Chapple C."/>
            <person name="McKernan K.J."/>
            <person name="McEwan P."/>
            <person name="Bosak S."/>
            <person name="Kellis M."/>
            <person name="Volff J.-N."/>
            <person name="Guigo R."/>
            <person name="Zody M.C."/>
            <person name="Mesirov J."/>
            <person name="Lindblad-Toh K."/>
            <person name="Birren B."/>
            <person name="Nusbaum C."/>
            <person name="Kahn D."/>
            <person name="Robinson-Rechavi M."/>
            <person name="Laudet V."/>
            <person name="Schachter V."/>
            <person name="Quetier F."/>
            <person name="Saurin W."/>
            <person name="Scarpelli C."/>
            <person name="Wincker P."/>
            <person name="Lander E.S."/>
            <person name="Weissenbach J."/>
            <person name="Roest Crollius H."/>
        </authorList>
    </citation>
    <scope>NUCLEOTIDE SEQUENCE [LARGE SCALE GENOMIC DNA]</scope>
</reference>
<evidence type="ECO:0000259" key="2">
    <source>
        <dbReference type="PROSITE" id="PS50404"/>
    </source>
</evidence>
<name>Q4SIS3_TETNG</name>
<dbReference type="InterPro" id="IPR040079">
    <property type="entry name" value="Glutathione_S-Trfase"/>
</dbReference>
<organism evidence="4">
    <name type="scientific">Tetraodon nigroviridis</name>
    <name type="common">Spotted green pufferfish</name>
    <name type="synonym">Chelonodon nigroviridis</name>
    <dbReference type="NCBI Taxonomy" id="99883"/>
    <lineage>
        <taxon>Eukaryota</taxon>
        <taxon>Metazoa</taxon>
        <taxon>Chordata</taxon>
        <taxon>Craniata</taxon>
        <taxon>Vertebrata</taxon>
        <taxon>Euteleostomi</taxon>
        <taxon>Actinopterygii</taxon>
        <taxon>Neopterygii</taxon>
        <taxon>Teleostei</taxon>
        <taxon>Neoteleostei</taxon>
        <taxon>Acanthomorphata</taxon>
        <taxon>Eupercaria</taxon>
        <taxon>Tetraodontiformes</taxon>
        <taxon>Tetradontoidea</taxon>
        <taxon>Tetraodontidae</taxon>
        <taxon>Tetraodon</taxon>
    </lineage>
</organism>
<dbReference type="InterPro" id="IPR004045">
    <property type="entry name" value="Glutathione_S-Trfase_N"/>
</dbReference>
<dbReference type="Gene3D" id="1.20.1050.10">
    <property type="match status" value="1"/>
</dbReference>
<dbReference type="InterPro" id="IPR010987">
    <property type="entry name" value="Glutathione-S-Trfase_C-like"/>
</dbReference>
<protein>
    <submittedName>
        <fullName evidence="4">Chromosome 21 SCAF14577, whole genome shotgun sequence</fullName>
    </submittedName>
</protein>
<dbReference type="Pfam" id="PF14497">
    <property type="entry name" value="GST_C_3"/>
    <property type="match status" value="1"/>
</dbReference>
<gene>
    <name evidence="4" type="ORF">GSTENG00017546001</name>
</gene>
<dbReference type="KEGG" id="tng:GSTEN00017546G001"/>
<dbReference type="Gene3D" id="3.40.30.10">
    <property type="entry name" value="Glutaredoxin"/>
    <property type="match status" value="1"/>
</dbReference>
<dbReference type="InterPro" id="IPR036282">
    <property type="entry name" value="Glutathione-S-Trfase_C_sf"/>
</dbReference>
<dbReference type="SFLD" id="SFLDS00019">
    <property type="entry name" value="Glutathione_Transferase_(cytos"/>
    <property type="match status" value="1"/>
</dbReference>
<dbReference type="SUPFAM" id="SSF47616">
    <property type="entry name" value="GST C-terminal domain-like"/>
    <property type="match status" value="1"/>
</dbReference>
<evidence type="ECO:0000256" key="1">
    <source>
        <dbReference type="ARBA" id="ARBA00007409"/>
    </source>
</evidence>
<dbReference type="PANTHER" id="PTHR44051:SF8">
    <property type="entry name" value="GLUTATHIONE S-TRANSFERASE GSTA"/>
    <property type="match status" value="1"/>
</dbReference>
<dbReference type="OrthoDB" id="2309723at2759"/>
<reference evidence="4" key="2">
    <citation type="submission" date="2004-02" db="EMBL/GenBank/DDBJ databases">
        <authorList>
            <consortium name="Genoscope"/>
            <consortium name="Whitehead Institute Centre for Genome Research"/>
        </authorList>
    </citation>
    <scope>NUCLEOTIDE SEQUENCE</scope>
</reference>
<accession>Q4SIS3</accession>
<proteinExistence type="inferred from homology"/>
<dbReference type="InterPro" id="IPR036249">
    <property type="entry name" value="Thioredoxin-like_sf"/>
</dbReference>
<dbReference type="PANTHER" id="PTHR44051">
    <property type="entry name" value="GLUTATHIONE S-TRANSFERASE-RELATED"/>
    <property type="match status" value="1"/>
</dbReference>